<keyword evidence="2 3" id="KW-0479">Metal-binding</keyword>
<dbReference type="PRINTS" id="PR00480">
    <property type="entry name" value="ASTACIN"/>
</dbReference>
<dbReference type="Proteomes" id="UP000050741">
    <property type="component" value="Unassembled WGS sequence"/>
</dbReference>
<dbReference type="GO" id="GO:0004222">
    <property type="term" value="F:metalloendopeptidase activity"/>
    <property type="evidence" value="ECO:0007669"/>
    <property type="project" value="UniProtKB-UniRule"/>
</dbReference>
<keyword evidence="2 3" id="KW-0862">Zinc</keyword>
<dbReference type="AlphaFoldDB" id="A0A183CE23"/>
<comment type="cofactor">
    <cofactor evidence="2 3">
        <name>Zn(2+)</name>
        <dbReference type="ChEBI" id="CHEBI:29105"/>
    </cofactor>
    <text evidence="2 3">Binds 1 zinc ion per subunit.</text>
</comment>
<evidence type="ECO:0000313" key="7">
    <source>
        <dbReference type="WBParaSite" id="GPLIN_001112700"/>
    </source>
</evidence>
<dbReference type="InterPro" id="IPR001506">
    <property type="entry name" value="Peptidase_M12A"/>
</dbReference>
<dbReference type="GO" id="GO:0008270">
    <property type="term" value="F:zinc ion binding"/>
    <property type="evidence" value="ECO:0007669"/>
    <property type="project" value="UniProtKB-UniRule"/>
</dbReference>
<evidence type="ECO:0000313" key="6">
    <source>
        <dbReference type="Proteomes" id="UP000050741"/>
    </source>
</evidence>
<dbReference type="PROSITE" id="PS51864">
    <property type="entry name" value="ASTACIN"/>
    <property type="match status" value="1"/>
</dbReference>
<evidence type="ECO:0000259" key="5">
    <source>
        <dbReference type="PROSITE" id="PS51864"/>
    </source>
</evidence>
<evidence type="ECO:0000256" key="1">
    <source>
        <dbReference type="ARBA" id="ARBA00023157"/>
    </source>
</evidence>
<proteinExistence type="predicted"/>
<feature type="compositionally biased region" description="Basic and acidic residues" evidence="4">
    <location>
        <begin position="405"/>
        <end position="414"/>
    </location>
</feature>
<dbReference type="CDD" id="cd04280">
    <property type="entry name" value="ZnMc_astacin_like"/>
    <property type="match status" value="1"/>
</dbReference>
<dbReference type="Pfam" id="PF01400">
    <property type="entry name" value="Astacin"/>
    <property type="match status" value="1"/>
</dbReference>
<dbReference type="SUPFAM" id="SSF55486">
    <property type="entry name" value="Metalloproteases ('zincins'), catalytic domain"/>
    <property type="match status" value="1"/>
</dbReference>
<reference evidence="6" key="2">
    <citation type="submission" date="2014-05" db="EMBL/GenBank/DDBJ databases">
        <title>The genome and life-stage specific transcriptomes of Globodera pallida elucidate key aspects of plant parasitism by a cyst nematode.</title>
        <authorList>
            <person name="Cotton J.A."/>
            <person name="Lilley C.J."/>
            <person name="Jones L.M."/>
            <person name="Kikuchi T."/>
            <person name="Reid A.J."/>
            <person name="Thorpe P."/>
            <person name="Tsai I.J."/>
            <person name="Beasley H."/>
            <person name="Blok V."/>
            <person name="Cock P.J.A."/>
            <person name="Van den Akker S.E."/>
            <person name="Holroyd N."/>
            <person name="Hunt M."/>
            <person name="Mantelin S."/>
            <person name="Naghra H."/>
            <person name="Pain A."/>
            <person name="Palomares-Rius J.E."/>
            <person name="Zarowiecki M."/>
            <person name="Berriman M."/>
            <person name="Jones J.T."/>
            <person name="Urwin P.E."/>
        </authorList>
    </citation>
    <scope>NUCLEOTIDE SEQUENCE [LARGE SCALE GENOMIC DNA]</scope>
    <source>
        <strain evidence="6">Lindley</strain>
    </source>
</reference>
<evidence type="ECO:0000256" key="4">
    <source>
        <dbReference type="SAM" id="MobiDB-lite"/>
    </source>
</evidence>
<feature type="binding site" evidence="2">
    <location>
        <position position="282"/>
    </location>
    <ligand>
        <name>Zn(2+)</name>
        <dbReference type="ChEBI" id="CHEBI:29105"/>
        <note>catalytic</note>
    </ligand>
</feature>
<reference evidence="7" key="3">
    <citation type="submission" date="2016-06" db="UniProtKB">
        <authorList>
            <consortium name="WormBaseParasite"/>
        </authorList>
    </citation>
    <scope>IDENTIFICATION</scope>
</reference>
<keyword evidence="1" id="KW-1015">Disulfide bond</keyword>
<dbReference type="SMART" id="SM00235">
    <property type="entry name" value="ZnMc"/>
    <property type="match status" value="1"/>
</dbReference>
<keyword evidence="6" id="KW-1185">Reference proteome</keyword>
<name>A0A183CE23_GLOPA</name>
<evidence type="ECO:0000256" key="2">
    <source>
        <dbReference type="PROSITE-ProRule" id="PRU01211"/>
    </source>
</evidence>
<organism evidence="6 7">
    <name type="scientific">Globodera pallida</name>
    <name type="common">Potato cyst nematode worm</name>
    <name type="synonym">Heterodera pallida</name>
    <dbReference type="NCBI Taxonomy" id="36090"/>
    <lineage>
        <taxon>Eukaryota</taxon>
        <taxon>Metazoa</taxon>
        <taxon>Ecdysozoa</taxon>
        <taxon>Nematoda</taxon>
        <taxon>Chromadorea</taxon>
        <taxon>Rhabditida</taxon>
        <taxon>Tylenchina</taxon>
        <taxon>Tylenchomorpha</taxon>
        <taxon>Tylenchoidea</taxon>
        <taxon>Heteroderidae</taxon>
        <taxon>Heteroderinae</taxon>
        <taxon>Globodera</taxon>
    </lineage>
</organism>
<feature type="region of interest" description="Disordered" evidence="4">
    <location>
        <begin position="359"/>
        <end position="420"/>
    </location>
</feature>
<dbReference type="Gene3D" id="3.40.390.10">
    <property type="entry name" value="Collagenase (Catalytic Domain)"/>
    <property type="match status" value="1"/>
</dbReference>
<dbReference type="PANTHER" id="PTHR10127">
    <property type="entry name" value="DISCOIDIN, CUB, EGF, LAMININ , AND ZINC METALLOPROTEASE DOMAIN CONTAINING"/>
    <property type="match status" value="1"/>
</dbReference>
<reference evidence="6" key="1">
    <citation type="submission" date="2013-12" db="EMBL/GenBank/DDBJ databases">
        <authorList>
            <person name="Aslett M."/>
        </authorList>
    </citation>
    <scope>NUCLEOTIDE SEQUENCE [LARGE SCALE GENOMIC DNA]</scope>
    <source>
        <strain evidence="6">Lindley</strain>
    </source>
</reference>
<feature type="binding site" evidence="2">
    <location>
        <position position="272"/>
    </location>
    <ligand>
        <name>Zn(2+)</name>
        <dbReference type="ChEBI" id="CHEBI:29105"/>
        <note>catalytic</note>
    </ligand>
</feature>
<dbReference type="InterPro" id="IPR024079">
    <property type="entry name" value="MetalloPept_cat_dom_sf"/>
</dbReference>
<dbReference type="WBParaSite" id="GPLIN_001112700">
    <property type="protein sequence ID" value="GPLIN_001112700"/>
    <property type="gene ID" value="GPLIN_001112700"/>
</dbReference>
<feature type="binding site" evidence="2">
    <location>
        <position position="276"/>
    </location>
    <ligand>
        <name>Zn(2+)</name>
        <dbReference type="ChEBI" id="CHEBI:29105"/>
        <note>catalytic</note>
    </ligand>
</feature>
<dbReference type="PANTHER" id="PTHR10127:SF880">
    <property type="entry name" value="ZINC METALLOPROTEINASE NAS-5"/>
    <property type="match status" value="1"/>
</dbReference>
<feature type="active site" evidence="2">
    <location>
        <position position="273"/>
    </location>
</feature>
<keyword evidence="2 3" id="KW-0378">Hydrolase</keyword>
<sequence length="462" mass="52270">MNGGVGFVRLQMRNFDADIWLILTKGCRKRRPTRLVISLDHSHSFTFVPRVPLRNLTLRLPFVPLNENVSSSHKFHRIPSKFPMVCSNLSFSPHLLIYIFNLSFISIVEVESRGRPISLYDQPGNLHRGPGDIANLWSGFSFGLSLFRGPMRNAIKPDSPNRWTRYSNDRDQFIIPYIISGKFDSSEHTTISRAMMAIAENTCIKFERRSGEADYVDLRNERGEGFAHEAINVRLLKLARCYTVVGRSTGRNTVMLETNDIATCLEFDIVIHELMHTIGLWHEQMRYDRDEYIKIHYENISPAFVNQFEKVPDTDSTTYSVKYDYQSDLIGRVNDASPGDYLKICNIYSCRTCMGIPFTSGQSRPTEGQKVVTVGPPTAPTVTTPGTLPTRPTTTEPRPSPRPTTARDRKKADQTRPTQALPIILPLINNNWWWKNTPAPPLGGARGANVAGRKGGERAQTI</sequence>
<evidence type="ECO:0000256" key="3">
    <source>
        <dbReference type="RuleBase" id="RU361183"/>
    </source>
</evidence>
<protein>
    <recommendedName>
        <fullName evidence="3">Metalloendopeptidase</fullName>
        <ecNumber evidence="3">3.4.24.-</ecNumber>
    </recommendedName>
</protein>
<dbReference type="InterPro" id="IPR034035">
    <property type="entry name" value="Astacin-like_dom"/>
</dbReference>
<keyword evidence="2 3" id="KW-0645">Protease</keyword>
<comment type="caution">
    <text evidence="2">Lacks conserved residue(s) required for the propagation of feature annotation.</text>
</comment>
<feature type="compositionally biased region" description="Low complexity" evidence="4">
    <location>
        <begin position="371"/>
        <end position="397"/>
    </location>
</feature>
<keyword evidence="2 3" id="KW-0482">Metalloprotease</keyword>
<dbReference type="GO" id="GO:0006508">
    <property type="term" value="P:proteolysis"/>
    <property type="evidence" value="ECO:0007669"/>
    <property type="project" value="UniProtKB-KW"/>
</dbReference>
<dbReference type="InterPro" id="IPR006026">
    <property type="entry name" value="Peptidase_Metallo"/>
</dbReference>
<dbReference type="EC" id="3.4.24.-" evidence="3"/>
<feature type="domain" description="Peptidase M12A" evidence="5">
    <location>
        <begin position="153"/>
        <end position="351"/>
    </location>
</feature>
<accession>A0A183CE23</accession>